<dbReference type="EMBL" id="JAKNSF020000090">
    <property type="protein sequence ID" value="KAK7717979.1"/>
    <property type="molecule type" value="Genomic_DNA"/>
</dbReference>
<evidence type="ECO:0000313" key="8">
    <source>
        <dbReference type="Proteomes" id="UP001430848"/>
    </source>
</evidence>
<evidence type="ECO:0000256" key="5">
    <source>
        <dbReference type="SAM" id="Phobius"/>
    </source>
</evidence>
<comment type="caution">
    <text evidence="7">The sequence shown here is derived from an EMBL/GenBank/DDBJ whole genome shotgun (WGS) entry which is preliminary data.</text>
</comment>
<feature type="transmembrane region" description="Helical" evidence="5">
    <location>
        <begin position="429"/>
        <end position="449"/>
    </location>
</feature>
<feature type="transmembrane region" description="Helical" evidence="5">
    <location>
        <begin position="267"/>
        <end position="285"/>
    </location>
</feature>
<reference evidence="7 8" key="1">
    <citation type="submission" date="2024-02" db="EMBL/GenBank/DDBJ databases">
        <title>De novo assembly and annotation of 12 fungi associated with fruit tree decline syndrome in Ontario, Canada.</title>
        <authorList>
            <person name="Sulman M."/>
            <person name="Ellouze W."/>
            <person name="Ilyukhin E."/>
        </authorList>
    </citation>
    <scope>NUCLEOTIDE SEQUENCE [LARGE SCALE GENOMIC DNA]</scope>
    <source>
        <strain evidence="7 8">M169</strain>
    </source>
</reference>
<feature type="transmembrane region" description="Helical" evidence="5">
    <location>
        <begin position="117"/>
        <end position="143"/>
    </location>
</feature>
<proteinExistence type="predicted"/>
<feature type="transmembrane region" description="Helical" evidence="5">
    <location>
        <begin position="74"/>
        <end position="97"/>
    </location>
</feature>
<evidence type="ECO:0000256" key="4">
    <source>
        <dbReference type="ARBA" id="ARBA00023136"/>
    </source>
</evidence>
<keyword evidence="8" id="KW-1185">Reference proteome</keyword>
<evidence type="ECO:0000259" key="6">
    <source>
        <dbReference type="PROSITE" id="PS50850"/>
    </source>
</evidence>
<dbReference type="Pfam" id="PF07690">
    <property type="entry name" value="MFS_1"/>
    <property type="match status" value="1"/>
</dbReference>
<feature type="transmembrane region" description="Helical" evidence="5">
    <location>
        <begin position="235"/>
        <end position="255"/>
    </location>
</feature>
<dbReference type="InterPro" id="IPR011701">
    <property type="entry name" value="MFS"/>
</dbReference>
<dbReference type="SUPFAM" id="SSF103473">
    <property type="entry name" value="MFS general substrate transporter"/>
    <property type="match status" value="1"/>
</dbReference>
<sequence>MHLFYAKFYLYFKVKQVFLACLAIFEIGSVICATAPTSSALVVGRAIAGVGGAGLFIGGTIASAEVAPLHLQPLIIGIMGGVFGVCSVVGPLISGSVDGLCKMGGALTANASWRWCFYINSYTTLTVPIGAVAAVGVISLLHVKQSLLKLKGTIWTRIALFDPLGNLAFIGSAVSLLLALQFAFESSYSDRRVIALFVLFGVLFIALLILQWTLGESSTLPPRVVKYRTIGFGSLFAACIGASTFIVLNYLPIWFQVVQKQSPTSSALRTLPLVVAQIISTLEAGILTTRLGHYMPFVYAAAIFMPIGIGLATTFSLRTPTSHWIGYEILIGIGIGAGFQQARVAAQVTLPAEDLPLGVAAIFAAQFMGGAVMVSAAQNVFAQHLKSSIKALDIPGLDPGIVVGTGATEVGKLVPPDQMEEVLAAYNDAIMKAFQLALIVSCIMSVGALGMKWTSVRTSNPGESATSAPRKEEAK</sequence>
<dbReference type="PANTHER" id="PTHR23501">
    <property type="entry name" value="MAJOR FACILITATOR SUPERFAMILY"/>
    <property type="match status" value="1"/>
</dbReference>
<feature type="transmembrane region" description="Helical" evidence="5">
    <location>
        <begin position="164"/>
        <end position="182"/>
    </location>
</feature>
<dbReference type="Proteomes" id="UP001430848">
    <property type="component" value="Unassembled WGS sequence"/>
</dbReference>
<keyword evidence="3 5" id="KW-1133">Transmembrane helix</keyword>
<protein>
    <recommendedName>
        <fullName evidence="6">Major facilitator superfamily (MFS) profile domain-containing protein</fullName>
    </recommendedName>
</protein>
<organism evidence="7 8">
    <name type="scientific">Diaporthe eres</name>
    <name type="common">Phomopsis oblonga</name>
    <dbReference type="NCBI Taxonomy" id="83184"/>
    <lineage>
        <taxon>Eukaryota</taxon>
        <taxon>Fungi</taxon>
        <taxon>Dikarya</taxon>
        <taxon>Ascomycota</taxon>
        <taxon>Pezizomycotina</taxon>
        <taxon>Sordariomycetes</taxon>
        <taxon>Sordariomycetidae</taxon>
        <taxon>Diaporthales</taxon>
        <taxon>Diaporthaceae</taxon>
        <taxon>Diaporthe</taxon>
        <taxon>Diaporthe eres species complex</taxon>
    </lineage>
</organism>
<dbReference type="PROSITE" id="PS50850">
    <property type="entry name" value="MFS"/>
    <property type="match status" value="1"/>
</dbReference>
<evidence type="ECO:0000313" key="7">
    <source>
        <dbReference type="EMBL" id="KAK7717979.1"/>
    </source>
</evidence>
<dbReference type="Gene3D" id="1.20.1250.20">
    <property type="entry name" value="MFS general substrate transporter like domains"/>
    <property type="match status" value="2"/>
</dbReference>
<feature type="domain" description="Major facilitator superfamily (MFS) profile" evidence="6">
    <location>
        <begin position="1"/>
        <end position="459"/>
    </location>
</feature>
<feature type="transmembrane region" description="Helical" evidence="5">
    <location>
        <begin position="194"/>
        <end position="214"/>
    </location>
</feature>
<feature type="transmembrane region" description="Helical" evidence="5">
    <location>
        <begin position="42"/>
        <end position="62"/>
    </location>
</feature>
<dbReference type="InterPro" id="IPR036259">
    <property type="entry name" value="MFS_trans_sf"/>
</dbReference>
<evidence type="ECO:0000256" key="2">
    <source>
        <dbReference type="ARBA" id="ARBA00022692"/>
    </source>
</evidence>
<name>A0ABR1NWG8_DIAER</name>
<keyword evidence="2 5" id="KW-0812">Transmembrane</keyword>
<dbReference type="PANTHER" id="PTHR23501:SF201">
    <property type="entry name" value="MFS AFLATOXIN EFFLUX PUMP"/>
    <property type="match status" value="1"/>
</dbReference>
<dbReference type="InterPro" id="IPR020846">
    <property type="entry name" value="MFS_dom"/>
</dbReference>
<keyword evidence="4 5" id="KW-0472">Membrane</keyword>
<comment type="subcellular location">
    <subcellularLocation>
        <location evidence="1">Membrane</location>
        <topology evidence="1">Multi-pass membrane protein</topology>
    </subcellularLocation>
</comment>
<gene>
    <name evidence="7" type="ORF">SLS63_010630</name>
</gene>
<accession>A0ABR1NWG8</accession>
<feature type="transmembrane region" description="Helical" evidence="5">
    <location>
        <begin position="357"/>
        <end position="377"/>
    </location>
</feature>
<evidence type="ECO:0000256" key="3">
    <source>
        <dbReference type="ARBA" id="ARBA00022989"/>
    </source>
</evidence>
<evidence type="ECO:0000256" key="1">
    <source>
        <dbReference type="ARBA" id="ARBA00004141"/>
    </source>
</evidence>
<feature type="transmembrane region" description="Helical" evidence="5">
    <location>
        <begin position="324"/>
        <end position="345"/>
    </location>
</feature>
<feature type="transmembrane region" description="Helical" evidence="5">
    <location>
        <begin position="297"/>
        <end position="318"/>
    </location>
</feature>